<evidence type="ECO:0000256" key="1">
    <source>
        <dbReference type="ARBA" id="ARBA00022729"/>
    </source>
</evidence>
<feature type="compositionally biased region" description="Polar residues" evidence="4">
    <location>
        <begin position="1358"/>
        <end position="1369"/>
    </location>
</feature>
<dbReference type="InterPro" id="IPR029052">
    <property type="entry name" value="Metallo-depent_PP-like"/>
</dbReference>
<evidence type="ECO:0000313" key="7">
    <source>
        <dbReference type="Proteomes" id="UP000028828"/>
    </source>
</evidence>
<organism evidence="6 7">
    <name type="scientific">Toxoplasma gondii p89</name>
    <dbReference type="NCBI Taxonomy" id="943119"/>
    <lineage>
        <taxon>Eukaryota</taxon>
        <taxon>Sar</taxon>
        <taxon>Alveolata</taxon>
        <taxon>Apicomplexa</taxon>
        <taxon>Conoidasida</taxon>
        <taxon>Coccidia</taxon>
        <taxon>Eucoccidiorida</taxon>
        <taxon>Eimeriorina</taxon>
        <taxon>Sarcocystidae</taxon>
        <taxon>Toxoplasma</taxon>
    </lineage>
</organism>
<evidence type="ECO:0000313" key="6">
    <source>
        <dbReference type="EMBL" id="KFG42121.1"/>
    </source>
</evidence>
<dbReference type="Pfam" id="PF00149">
    <property type="entry name" value="Metallophos"/>
    <property type="match status" value="1"/>
</dbReference>
<feature type="compositionally biased region" description="Basic and acidic residues" evidence="4">
    <location>
        <begin position="1590"/>
        <end position="1606"/>
    </location>
</feature>
<dbReference type="EMBL" id="AEYI02001048">
    <property type="protein sequence ID" value="KFG42121.1"/>
    <property type="molecule type" value="Genomic_DNA"/>
</dbReference>
<accession>A0A086KCK3</accession>
<evidence type="ECO:0000256" key="2">
    <source>
        <dbReference type="ARBA" id="ARBA00022801"/>
    </source>
</evidence>
<keyword evidence="2 6" id="KW-0378">Hydrolase</keyword>
<dbReference type="InterPro" id="IPR051558">
    <property type="entry name" value="Metallophosphoesterase_PAP"/>
</dbReference>
<feature type="compositionally biased region" description="Basic and acidic residues" evidence="4">
    <location>
        <begin position="1314"/>
        <end position="1338"/>
    </location>
</feature>
<feature type="coiled-coil region" evidence="3">
    <location>
        <begin position="773"/>
        <end position="835"/>
    </location>
</feature>
<dbReference type="Gene3D" id="3.60.21.10">
    <property type="match status" value="1"/>
</dbReference>
<feature type="compositionally biased region" description="Acidic residues" evidence="4">
    <location>
        <begin position="1607"/>
        <end position="1632"/>
    </location>
</feature>
<dbReference type="VEuPathDB" id="ToxoDB:TGP89_228160"/>
<dbReference type="EC" id="3.1.3.2" evidence="6"/>
<dbReference type="InterPro" id="IPR004843">
    <property type="entry name" value="Calcineurin-like_PHP"/>
</dbReference>
<feature type="region of interest" description="Disordered" evidence="4">
    <location>
        <begin position="1382"/>
        <end position="1404"/>
    </location>
</feature>
<evidence type="ECO:0000256" key="3">
    <source>
        <dbReference type="SAM" id="Coils"/>
    </source>
</evidence>
<evidence type="ECO:0000256" key="4">
    <source>
        <dbReference type="SAM" id="MobiDB-lite"/>
    </source>
</evidence>
<feature type="domain" description="Calcineurin-like phosphoesterase" evidence="5">
    <location>
        <begin position="397"/>
        <end position="623"/>
    </location>
</feature>
<feature type="compositionally biased region" description="Basic and acidic residues" evidence="4">
    <location>
        <begin position="954"/>
        <end position="978"/>
    </location>
</feature>
<reference evidence="6 7" key="1">
    <citation type="submission" date="2014-03" db="EMBL/GenBank/DDBJ databases">
        <authorList>
            <person name="Sibley D."/>
            <person name="Venepally P."/>
            <person name="Karamycheva S."/>
            <person name="Hadjithomas M."/>
            <person name="Khan A."/>
            <person name="Brunk B."/>
            <person name="Roos D."/>
            <person name="Caler E."/>
            <person name="Lorenzi H."/>
        </authorList>
    </citation>
    <scope>NUCLEOTIDE SEQUENCE [LARGE SCALE GENOMIC DNA]</scope>
    <source>
        <strain evidence="7">p89</strain>
    </source>
</reference>
<name>A0A086KCK3_TOXGO</name>
<dbReference type="OrthoDB" id="411211at2759"/>
<dbReference type="Proteomes" id="UP000028828">
    <property type="component" value="Unassembled WGS sequence"/>
</dbReference>
<comment type="caution">
    <text evidence="6">The sequence shown here is derived from an EMBL/GenBank/DDBJ whole genome shotgun (WGS) entry which is preliminary data.</text>
</comment>
<gene>
    <name evidence="6" type="ORF">TGP89_228160</name>
</gene>
<keyword evidence="1" id="KW-0732">Signal</keyword>
<proteinExistence type="predicted"/>
<evidence type="ECO:0000259" key="5">
    <source>
        <dbReference type="Pfam" id="PF00149"/>
    </source>
</evidence>
<feature type="region of interest" description="Disordered" evidence="4">
    <location>
        <begin position="1314"/>
        <end position="1370"/>
    </location>
</feature>
<dbReference type="SUPFAM" id="SSF56300">
    <property type="entry name" value="Metallo-dependent phosphatases"/>
    <property type="match status" value="1"/>
</dbReference>
<sequence>MESRRFGRLTVSLAISTVVVLLCISTFGAFPASTSTSEWVPTVSSVGAEPAAQRSKRSGPISRRLDALITKSLRKMLTWEPVERPVPSLNLDEVVFVAGKHTAALSASFETTLEDILVLFYRWFDDTKTTNWAGQGLVTMESLKRQHTRYGSQMVKDYMKKQEEPEEDEEKKKAKLQPVQFYAGLGTCQRRVRDWLFDGNTFHRRGGEAFRIPDQLTENDVSFMRGLPFSVIRVAQGVFSEEPPASVKRLQRELKIRGVTTIEKLLSRTNFVDLFVLFDVFDETLSQIDVLREYHQNWQKYKSERYSPPQVPLGEWTEKRTMEEMLLDDNYAETDFPKCTTLKCVMQWTWRKTPERTIEVHKKNVNALKLLLIGSPGREQSYTPRDKRSNMHFLKKLGDFQDLEHTVDALKDWHTREKADAVLGLGDMLGLPGATTVRDERFQKKWHDIFIKDAGLDIPWLMTLGDADSVLSPSSQIRYHYSVQQKNWHMPNDYYTVNFKFGANLTLANGMFEETAFNATVIAINTWDLFVGNPVANNMASWTNKLWWLSEQLYQATQKNSSWIIVMGHHPMLSTGTEGEQARLQNIDDLSKSRRSRGLESFLINTLFMHYQVDAYVSGHDHLMEYNSITDVDRNVTVSFITSGATTRLFHKDVGRGWVGRLRGALYPVLCWGGRKVIYALNPGGCKPLHKDQQHPEQFFVQSHGGTYKVNIEERVTTATGFAAMKLTKDYLLMDFIDARTRKSAVHKVYRRTNREGRDIKFMDPFADGRLRYEELLLDREAFEAENAEAIEKEVAFARRCPVLAERLKFHIAEMNELASKYSDLVQQKEAYETMTDMMRDAMAQMGTNVQRKISEILSSMYVISADHLRLEQKYKEILQIKENLPEKEDPRYKDLFELEKQYAETRKLRRKTFDALQSDSGSVDVDDEENLRKYIMTMKLLRKQMDDLEREMKEYPDIDQKKAADEKKAKAEREKRARGPKNTIVIKPLDTSLLARIRRKELQLRRHHAVFEGLKRYPQSGLKKVRAEIDILKRQEESLRRELAHLHTLRQRSQRPMRPSDQWEKFQLKDELETKLRQIKAYMDGTDQMPAAKRYSQSVQDEIEAIEAQRATLEKQLTEVVDELADRKMTAVQIAFLTKSAELKRNELVLEQRKLLSPEELSLPQIQAALQAAADKQLSLQADVEALQDKVRLELNAIEDAWEQDMSAKGYNIHDLSEGVVVGPEVEQRTEKEAQAVVDSGAVTAAAETLNKLNNAEEKLAAVEEAMKDVNSVNGEDKTELETILGPLQKLPGNRKQLQEGVAELREKLEQEMGTLEHLDPTDEEGAKAKDQSEEKPIAANVDDADSTAESEKGNKVPTSNEEANSVQTDDRAEAAAAANNNVGDEATEATKTENTLSPGGTSRRLANVLELFKSKRDPSPFKKIEKIDVGTMDACMQVPMLEATVQRRLKPQSDEETKEKCVHKLANHAYRQQLRYIHSGMFFSEGPQGLTPIMYDVPSVHVTRAWSEYFGYTHMSRFKSVMKDIRHGLQFVHQTYKTYSFVEAMLMELREAQRRREEELELPFDQDIDVKDSDIDMDALLAASEAPKNPEEEAKEKEEKKGEPEEPELGEDEPGADIPIEDIDTSYEDD</sequence>
<feature type="coiled-coil region" evidence="3">
    <location>
        <begin position="1097"/>
        <end position="1124"/>
    </location>
</feature>
<dbReference type="PANTHER" id="PTHR10161:SF14">
    <property type="entry name" value="TARTRATE-RESISTANT ACID PHOSPHATASE TYPE 5"/>
    <property type="match status" value="1"/>
</dbReference>
<feature type="coiled-coil region" evidence="3">
    <location>
        <begin position="1023"/>
        <end position="1053"/>
    </location>
</feature>
<dbReference type="PANTHER" id="PTHR10161">
    <property type="entry name" value="TARTRATE-RESISTANT ACID PHOSPHATASE TYPE 5"/>
    <property type="match status" value="1"/>
</dbReference>
<feature type="region of interest" description="Disordered" evidence="4">
    <location>
        <begin position="954"/>
        <end position="982"/>
    </location>
</feature>
<protein>
    <submittedName>
        <fullName evidence="6">Acid phosphatase</fullName>
        <ecNumber evidence="6">3.1.3.2</ecNumber>
    </submittedName>
</protein>
<keyword evidence="3" id="KW-0175">Coiled coil</keyword>
<dbReference type="GO" id="GO:0003993">
    <property type="term" value="F:acid phosphatase activity"/>
    <property type="evidence" value="ECO:0007669"/>
    <property type="project" value="UniProtKB-EC"/>
</dbReference>
<feature type="region of interest" description="Disordered" evidence="4">
    <location>
        <begin position="1577"/>
        <end position="1632"/>
    </location>
</feature>